<proteinExistence type="predicted"/>
<sequence length="465" mass="49963">MSFLRLLAWLLALLIVLGLASSLLPPTQRGGGPGPSLAGGGLAWTPGVSTGSPCPQSNTTIVLDPSVFYGRYFNLTRAVEELSNYSDPLAYYGVYANITAALASPSGAGRVYALHPLPLDEGDSAGLGNLTVYVCTPGSIKPPGVEPALASDTPVRYVNGSVVDVATYAPAARLDVSLGFRPLGPIIVADVILEGAQPLTGIASTMSITVAGRSYRVNETGVIYSFIPEPGEQSLRIPVYISDEVSICGGRCINVTRRLLLGYLVVNTTLQGDRAGGEAWVEYAYPAEIASLNLEEVEKALASRPTGRVLEETALKYVHDRLVEIVNSTAMRQYPEAYLWLLASQIPIQMGSCSPHSSGTPLLDALCGGCGSDWERVWILGNITKFTLEVETGRGLVKWPSITNDTIVETPIVYANITGYPGLWQLYNKTLEAHLAKPLDGKYQVYYDPVENTAFCDWERLVETI</sequence>
<comment type="caution">
    <text evidence="1">The sequence shown here is derived from an EMBL/GenBank/DDBJ whole genome shotgun (WGS) entry which is preliminary data.</text>
</comment>
<gene>
    <name evidence="1" type="ORF">ENM60_01155</name>
</gene>
<name>A0A7J3XXH2_9CREN</name>
<protein>
    <submittedName>
        <fullName evidence="1">Uncharacterized protein</fullName>
    </submittedName>
</protein>
<evidence type="ECO:0000313" key="1">
    <source>
        <dbReference type="EMBL" id="HHP67394.1"/>
    </source>
</evidence>
<reference evidence="1" key="1">
    <citation type="journal article" date="2020" name="mSystems">
        <title>Genome- and Community-Level Interaction Insights into Carbon Utilization and Element Cycling Functions of Hydrothermarchaeota in Hydrothermal Sediment.</title>
        <authorList>
            <person name="Zhou Z."/>
            <person name="Liu Y."/>
            <person name="Xu W."/>
            <person name="Pan J."/>
            <person name="Luo Z.H."/>
            <person name="Li M."/>
        </authorList>
    </citation>
    <scope>NUCLEOTIDE SEQUENCE [LARGE SCALE GENOMIC DNA]</scope>
    <source>
        <strain evidence="1">SpSt-110</strain>
    </source>
</reference>
<dbReference type="AlphaFoldDB" id="A0A7J3XXH2"/>
<dbReference type="EMBL" id="DRYK01000022">
    <property type="protein sequence ID" value="HHP67394.1"/>
    <property type="molecule type" value="Genomic_DNA"/>
</dbReference>
<organism evidence="1">
    <name type="scientific">Thermogladius calderae</name>
    <dbReference type="NCBI Taxonomy" id="1200300"/>
    <lineage>
        <taxon>Archaea</taxon>
        <taxon>Thermoproteota</taxon>
        <taxon>Thermoprotei</taxon>
        <taxon>Desulfurococcales</taxon>
        <taxon>Desulfurococcaceae</taxon>
        <taxon>Thermogladius</taxon>
    </lineage>
</organism>
<accession>A0A7J3XXH2</accession>